<name>A0A2G1QPE4_9HYPH</name>
<dbReference type="Gene3D" id="1.10.1040.10">
    <property type="entry name" value="N-(1-d-carboxylethyl)-l-norvaline Dehydrogenase, domain 2"/>
    <property type="match status" value="1"/>
</dbReference>
<evidence type="ECO:0000259" key="12">
    <source>
        <dbReference type="Pfam" id="PF08546"/>
    </source>
</evidence>
<dbReference type="InterPro" id="IPR036291">
    <property type="entry name" value="NAD(P)-bd_dom_sf"/>
</dbReference>
<sequence length="306" mass="31935">MRIATVGTGGIGGFLTVRLTEAGHQVATIARGAHLEAIRSAGLTLDGPSGRQVVRPWMATDDPTVVGEVDAIIFGVKGDALEAAARSCLPMIGELTVVVPFLNGVEAADRLLEILPAQNVANGMAQVSTTIASPGVIRQTGEFNVFVFAERDSRPSERIDALRKAIADAGSTAPVTDDIERDVWSKFVLFSAISGVTAAGRCTIGDIVAIPELASLFRQAVAETAAIGRAMGVALAPDIEEKTWAMASRLPPAMRASTAIDLEKGRPLEVEWISGAAVRLAARAGLQAPANGTLYALLLPHKNGKP</sequence>
<comment type="function">
    <text evidence="10">Catalyzes the NADPH-dependent reduction of ketopantoate into pantoic acid.</text>
</comment>
<evidence type="ECO:0000256" key="2">
    <source>
        <dbReference type="ARBA" id="ARBA00007870"/>
    </source>
</evidence>
<gene>
    <name evidence="13" type="ORF">CSC94_11100</name>
</gene>
<organism evidence="13 14">
    <name type="scientific">Zhengella mangrovi</name>
    <dbReference type="NCBI Taxonomy" id="1982044"/>
    <lineage>
        <taxon>Bacteria</taxon>
        <taxon>Pseudomonadati</taxon>
        <taxon>Pseudomonadota</taxon>
        <taxon>Alphaproteobacteria</taxon>
        <taxon>Hyphomicrobiales</taxon>
        <taxon>Notoacmeibacteraceae</taxon>
        <taxon>Zhengella</taxon>
    </lineage>
</organism>
<dbReference type="EMBL" id="PDVP01000005">
    <property type="protein sequence ID" value="PHP67088.1"/>
    <property type="molecule type" value="Genomic_DNA"/>
</dbReference>
<evidence type="ECO:0000256" key="7">
    <source>
        <dbReference type="ARBA" id="ARBA00023002"/>
    </source>
</evidence>
<dbReference type="GO" id="GO:0015940">
    <property type="term" value="P:pantothenate biosynthetic process"/>
    <property type="evidence" value="ECO:0007669"/>
    <property type="project" value="UniProtKB-UniPathway"/>
</dbReference>
<evidence type="ECO:0000256" key="4">
    <source>
        <dbReference type="ARBA" id="ARBA00019465"/>
    </source>
</evidence>
<protein>
    <recommendedName>
        <fullName evidence="4 10">2-dehydropantoate 2-reductase</fullName>
        <ecNumber evidence="3 10">1.1.1.169</ecNumber>
    </recommendedName>
    <alternativeName>
        <fullName evidence="8 10">Ketopantoate reductase</fullName>
    </alternativeName>
</protein>
<evidence type="ECO:0000256" key="3">
    <source>
        <dbReference type="ARBA" id="ARBA00013014"/>
    </source>
</evidence>
<dbReference type="InterPro" id="IPR051402">
    <property type="entry name" value="KPR-Related"/>
</dbReference>
<dbReference type="NCBIfam" id="TIGR00745">
    <property type="entry name" value="apbA_panE"/>
    <property type="match status" value="1"/>
</dbReference>
<dbReference type="InterPro" id="IPR008927">
    <property type="entry name" value="6-PGluconate_DH-like_C_sf"/>
</dbReference>
<dbReference type="RefSeq" id="WP_099306408.1">
    <property type="nucleotide sequence ID" value="NZ_PDVP01000005.1"/>
</dbReference>
<keyword evidence="6 10" id="KW-0521">NADP</keyword>
<keyword evidence="5 10" id="KW-0566">Pantothenate biosynthesis</keyword>
<evidence type="ECO:0000256" key="5">
    <source>
        <dbReference type="ARBA" id="ARBA00022655"/>
    </source>
</evidence>
<evidence type="ECO:0000256" key="6">
    <source>
        <dbReference type="ARBA" id="ARBA00022857"/>
    </source>
</evidence>
<proteinExistence type="inferred from homology"/>
<dbReference type="GO" id="GO:0008677">
    <property type="term" value="F:2-dehydropantoate 2-reductase activity"/>
    <property type="evidence" value="ECO:0007669"/>
    <property type="project" value="UniProtKB-EC"/>
</dbReference>
<evidence type="ECO:0000259" key="11">
    <source>
        <dbReference type="Pfam" id="PF02558"/>
    </source>
</evidence>
<dbReference type="AlphaFoldDB" id="A0A2G1QPE4"/>
<dbReference type="PANTHER" id="PTHR21708">
    <property type="entry name" value="PROBABLE 2-DEHYDROPANTOATE 2-REDUCTASE"/>
    <property type="match status" value="1"/>
</dbReference>
<dbReference type="Gene3D" id="3.40.50.720">
    <property type="entry name" value="NAD(P)-binding Rossmann-like Domain"/>
    <property type="match status" value="1"/>
</dbReference>
<dbReference type="InterPro" id="IPR003710">
    <property type="entry name" value="ApbA"/>
</dbReference>
<dbReference type="EC" id="1.1.1.169" evidence="3 10"/>
<comment type="pathway">
    <text evidence="1 10">Cofactor biosynthesis; (R)-pantothenate biosynthesis; (R)-pantoate from 3-methyl-2-oxobutanoate: step 2/2.</text>
</comment>
<comment type="similarity">
    <text evidence="2 10">Belongs to the ketopantoate reductase family.</text>
</comment>
<dbReference type="FunFam" id="1.10.1040.10:FF:000017">
    <property type="entry name" value="2-dehydropantoate 2-reductase"/>
    <property type="match status" value="1"/>
</dbReference>
<dbReference type="InterPro" id="IPR013752">
    <property type="entry name" value="KPA_reductase"/>
</dbReference>
<dbReference type="UniPathway" id="UPA00028">
    <property type="reaction ID" value="UER00004"/>
</dbReference>
<keyword evidence="7 10" id="KW-0560">Oxidoreductase</keyword>
<dbReference type="InterPro" id="IPR013328">
    <property type="entry name" value="6PGD_dom2"/>
</dbReference>
<dbReference type="Pfam" id="PF02558">
    <property type="entry name" value="ApbA"/>
    <property type="match status" value="1"/>
</dbReference>
<dbReference type="GO" id="GO:0005737">
    <property type="term" value="C:cytoplasm"/>
    <property type="evidence" value="ECO:0007669"/>
    <property type="project" value="TreeGrafter"/>
</dbReference>
<dbReference type="PANTHER" id="PTHR21708:SF26">
    <property type="entry name" value="2-DEHYDROPANTOATE 2-REDUCTASE"/>
    <property type="match status" value="1"/>
</dbReference>
<accession>A0A2G1QPE4</accession>
<evidence type="ECO:0000313" key="13">
    <source>
        <dbReference type="EMBL" id="PHP67088.1"/>
    </source>
</evidence>
<evidence type="ECO:0000313" key="14">
    <source>
        <dbReference type="Proteomes" id="UP000221168"/>
    </source>
</evidence>
<dbReference type="OrthoDB" id="9796561at2"/>
<dbReference type="Proteomes" id="UP000221168">
    <property type="component" value="Unassembled WGS sequence"/>
</dbReference>
<feature type="domain" description="Ketopantoate reductase N-terminal" evidence="11">
    <location>
        <begin position="3"/>
        <end position="144"/>
    </location>
</feature>
<keyword evidence="14" id="KW-1185">Reference proteome</keyword>
<evidence type="ECO:0000256" key="9">
    <source>
        <dbReference type="ARBA" id="ARBA00048793"/>
    </source>
</evidence>
<feature type="domain" description="Ketopantoate reductase C-terminal" evidence="12">
    <location>
        <begin position="178"/>
        <end position="298"/>
    </location>
</feature>
<dbReference type="Pfam" id="PF08546">
    <property type="entry name" value="ApbA_C"/>
    <property type="match status" value="1"/>
</dbReference>
<comment type="caution">
    <text evidence="13">The sequence shown here is derived from an EMBL/GenBank/DDBJ whole genome shotgun (WGS) entry which is preliminary data.</text>
</comment>
<evidence type="ECO:0000256" key="10">
    <source>
        <dbReference type="RuleBase" id="RU362068"/>
    </source>
</evidence>
<evidence type="ECO:0000256" key="1">
    <source>
        <dbReference type="ARBA" id="ARBA00004994"/>
    </source>
</evidence>
<evidence type="ECO:0000256" key="8">
    <source>
        <dbReference type="ARBA" id="ARBA00032024"/>
    </source>
</evidence>
<dbReference type="SUPFAM" id="SSF48179">
    <property type="entry name" value="6-phosphogluconate dehydrogenase C-terminal domain-like"/>
    <property type="match status" value="1"/>
</dbReference>
<dbReference type="InterPro" id="IPR013332">
    <property type="entry name" value="KPR_N"/>
</dbReference>
<dbReference type="SUPFAM" id="SSF51735">
    <property type="entry name" value="NAD(P)-binding Rossmann-fold domains"/>
    <property type="match status" value="1"/>
</dbReference>
<reference evidence="13 14" key="1">
    <citation type="submission" date="2017-10" db="EMBL/GenBank/DDBJ databases">
        <title>Sedimentibacterium mangrovi gen. nov., sp. nov., a novel member of family Phyllobacteriacea isolated from mangrove sediment.</title>
        <authorList>
            <person name="Liao H."/>
            <person name="Tian Y."/>
        </authorList>
    </citation>
    <scope>NUCLEOTIDE SEQUENCE [LARGE SCALE GENOMIC DNA]</scope>
    <source>
        <strain evidence="13 14">X9-2-2</strain>
    </source>
</reference>
<comment type="catalytic activity">
    <reaction evidence="9 10">
        <text>(R)-pantoate + NADP(+) = 2-dehydropantoate + NADPH + H(+)</text>
        <dbReference type="Rhea" id="RHEA:16233"/>
        <dbReference type="ChEBI" id="CHEBI:11561"/>
        <dbReference type="ChEBI" id="CHEBI:15378"/>
        <dbReference type="ChEBI" id="CHEBI:15980"/>
        <dbReference type="ChEBI" id="CHEBI:57783"/>
        <dbReference type="ChEBI" id="CHEBI:58349"/>
        <dbReference type="EC" id="1.1.1.169"/>
    </reaction>
</comment>